<dbReference type="EMBL" id="JASPKZ010007323">
    <property type="protein sequence ID" value="KAJ9585005.1"/>
    <property type="molecule type" value="Genomic_DNA"/>
</dbReference>
<proteinExistence type="predicted"/>
<gene>
    <name evidence="1" type="ORF">L9F63_020647</name>
</gene>
<accession>A0AAD7ZQI2</accession>
<evidence type="ECO:0000313" key="1">
    <source>
        <dbReference type="EMBL" id="KAJ9585005.1"/>
    </source>
</evidence>
<dbReference type="AlphaFoldDB" id="A0AAD7ZQI2"/>
<organism evidence="1 2">
    <name type="scientific">Diploptera punctata</name>
    <name type="common">Pacific beetle cockroach</name>
    <dbReference type="NCBI Taxonomy" id="6984"/>
    <lineage>
        <taxon>Eukaryota</taxon>
        <taxon>Metazoa</taxon>
        <taxon>Ecdysozoa</taxon>
        <taxon>Arthropoda</taxon>
        <taxon>Hexapoda</taxon>
        <taxon>Insecta</taxon>
        <taxon>Pterygota</taxon>
        <taxon>Neoptera</taxon>
        <taxon>Polyneoptera</taxon>
        <taxon>Dictyoptera</taxon>
        <taxon>Blattodea</taxon>
        <taxon>Blaberoidea</taxon>
        <taxon>Blaberidae</taxon>
        <taxon>Diplopterinae</taxon>
        <taxon>Diploptera</taxon>
    </lineage>
</organism>
<evidence type="ECO:0000313" key="2">
    <source>
        <dbReference type="Proteomes" id="UP001233999"/>
    </source>
</evidence>
<sequence>GVCRHHTVRHHSIFLFLTYVVKSDAVVSAFTSLSACGTFVKPGIIFKTWL</sequence>
<dbReference type="Proteomes" id="UP001233999">
    <property type="component" value="Unassembled WGS sequence"/>
</dbReference>
<protein>
    <submittedName>
        <fullName evidence="1">Uncharacterized protein</fullName>
    </submittedName>
</protein>
<feature type="non-terminal residue" evidence="1">
    <location>
        <position position="50"/>
    </location>
</feature>
<comment type="caution">
    <text evidence="1">The sequence shown here is derived from an EMBL/GenBank/DDBJ whole genome shotgun (WGS) entry which is preliminary data.</text>
</comment>
<keyword evidence="2" id="KW-1185">Reference proteome</keyword>
<feature type="non-terminal residue" evidence="1">
    <location>
        <position position="1"/>
    </location>
</feature>
<reference evidence="1" key="1">
    <citation type="journal article" date="2023" name="IScience">
        <title>Live-bearing cockroach genome reveals convergent evolutionary mechanisms linked to viviparity in insects and beyond.</title>
        <authorList>
            <person name="Fouks B."/>
            <person name="Harrison M.C."/>
            <person name="Mikhailova A.A."/>
            <person name="Marchal E."/>
            <person name="English S."/>
            <person name="Carruthers M."/>
            <person name="Jennings E.C."/>
            <person name="Chiamaka E.L."/>
            <person name="Frigard R.A."/>
            <person name="Pippel M."/>
            <person name="Attardo G.M."/>
            <person name="Benoit J.B."/>
            <person name="Bornberg-Bauer E."/>
            <person name="Tobe S.S."/>
        </authorList>
    </citation>
    <scope>NUCLEOTIDE SEQUENCE</scope>
    <source>
        <strain evidence="1">Stay&amp;Tobe</strain>
    </source>
</reference>
<reference evidence="1" key="2">
    <citation type="submission" date="2023-05" db="EMBL/GenBank/DDBJ databases">
        <authorList>
            <person name="Fouks B."/>
        </authorList>
    </citation>
    <scope>NUCLEOTIDE SEQUENCE</scope>
    <source>
        <strain evidence="1">Stay&amp;Tobe</strain>
        <tissue evidence="1">Testes</tissue>
    </source>
</reference>
<name>A0AAD7ZQI2_DIPPU</name>